<protein>
    <submittedName>
        <fullName evidence="1">Uncharacterized protein</fullName>
    </submittedName>
</protein>
<dbReference type="Proteomes" id="UP000823963">
    <property type="component" value="Unassembled WGS sequence"/>
</dbReference>
<gene>
    <name evidence="1" type="ORF">H9861_01200</name>
</gene>
<dbReference type="AlphaFoldDB" id="A0A9D2A937"/>
<name>A0A9D2A937_9LACO</name>
<proteinExistence type="predicted"/>
<accession>A0A9D2A937</accession>
<comment type="caution">
    <text evidence="1">The sequence shown here is derived from an EMBL/GenBank/DDBJ whole genome shotgun (WGS) entry which is preliminary data.</text>
</comment>
<dbReference type="EMBL" id="DXFP01000009">
    <property type="protein sequence ID" value="HIX01358.1"/>
    <property type="molecule type" value="Genomic_DNA"/>
</dbReference>
<reference evidence="1" key="1">
    <citation type="journal article" date="2021" name="PeerJ">
        <title>Extensive microbial diversity within the chicken gut microbiome revealed by metagenomics and culture.</title>
        <authorList>
            <person name="Gilroy R."/>
            <person name="Ravi A."/>
            <person name="Getino M."/>
            <person name="Pursley I."/>
            <person name="Horton D.L."/>
            <person name="Alikhan N.F."/>
            <person name="Baker D."/>
            <person name="Gharbi K."/>
            <person name="Hall N."/>
            <person name="Watson M."/>
            <person name="Adriaenssens E.M."/>
            <person name="Foster-Nyarko E."/>
            <person name="Jarju S."/>
            <person name="Secka A."/>
            <person name="Antonio M."/>
            <person name="Oren A."/>
            <person name="Chaudhuri R.R."/>
            <person name="La Ragione R."/>
            <person name="Hildebrand F."/>
            <person name="Pallen M.J."/>
        </authorList>
    </citation>
    <scope>NUCLEOTIDE SEQUENCE</scope>
    <source>
        <strain evidence="1">6627</strain>
    </source>
</reference>
<sequence>MDIEELNAKNEALITLLSDAVESIDCTKDKIKDYEFNRLANSLFYIIGELSGNTKQIKELLTRKEFKHNE</sequence>
<organism evidence="1 2">
    <name type="scientific">Candidatus Ligilactobacillus excrementigallinarum</name>
    <dbReference type="NCBI Taxonomy" id="2838641"/>
    <lineage>
        <taxon>Bacteria</taxon>
        <taxon>Bacillati</taxon>
        <taxon>Bacillota</taxon>
        <taxon>Bacilli</taxon>
        <taxon>Lactobacillales</taxon>
        <taxon>Lactobacillaceae</taxon>
        <taxon>Ligilactobacillus</taxon>
    </lineage>
</organism>
<evidence type="ECO:0000313" key="1">
    <source>
        <dbReference type="EMBL" id="HIX01358.1"/>
    </source>
</evidence>
<reference evidence="1" key="2">
    <citation type="submission" date="2021-04" db="EMBL/GenBank/DDBJ databases">
        <authorList>
            <person name="Gilroy R."/>
        </authorList>
    </citation>
    <scope>NUCLEOTIDE SEQUENCE</scope>
    <source>
        <strain evidence="1">6627</strain>
    </source>
</reference>
<evidence type="ECO:0000313" key="2">
    <source>
        <dbReference type="Proteomes" id="UP000823963"/>
    </source>
</evidence>